<dbReference type="GO" id="GO:0043025">
    <property type="term" value="C:neuronal cell body"/>
    <property type="evidence" value="ECO:0007669"/>
    <property type="project" value="TreeGrafter"/>
</dbReference>
<evidence type="ECO:0000256" key="6">
    <source>
        <dbReference type="ARBA" id="ARBA00023170"/>
    </source>
</evidence>
<keyword evidence="9" id="KW-1185">Reference proteome</keyword>
<accession>A0AB39ZRE4</accession>
<keyword evidence="2 8" id="KW-1003">Cell membrane</keyword>
<comment type="function">
    <text evidence="8">Gustatory receptor which mediates acceptance or avoidance behavior, depending on its substrates.</text>
</comment>
<sequence length="388" mass="44755">MGQKCGELHAASLLRMRRVMMCLGMLPIGQNLFAKVFCNVVLVITVGYSSSWRFSFDYDFDYDFLNDHFSSTIDLTNFGALVASHFIIVIELLWGNCSRDVDRQLQEIHYQMSAHLGTPVNTVRIRGYCNAIYGSLFIRCLIFCLVTVYNNRALTYYALYSEIILMARFSEFTLYCAVILFLYHELNLGASNVVKELEKTRFELWSIRLLSLEKLPKLQRIHGSLWESIRCLERYFQLSLITLLMKFFIDISALPYWLYLSKIQHTEVSIQHYVGFDEIIKILEIIVPCYLCTKCEAMQRKLRSMFYTITTDRRNGQLNAALRRLNLQLSQEKCQFSAGGLVEITTEMLGKFIFGTISYIVVCIQFSINLRASNSSQIAPSSTPSAHI</sequence>
<dbReference type="InterPro" id="IPR013604">
    <property type="entry name" value="7TM_chemorcpt"/>
</dbReference>
<keyword evidence="5 8" id="KW-0472">Membrane</keyword>
<feature type="transmembrane region" description="Helical" evidence="8">
    <location>
        <begin position="238"/>
        <end position="259"/>
    </location>
</feature>
<evidence type="ECO:0000256" key="8">
    <source>
        <dbReference type="RuleBase" id="RU363108"/>
    </source>
</evidence>
<protein>
    <recommendedName>
        <fullName evidence="8">Gustatory receptor</fullName>
    </recommendedName>
</protein>
<dbReference type="AlphaFoldDB" id="A0AB39ZRE4"/>
<evidence type="ECO:0000256" key="3">
    <source>
        <dbReference type="ARBA" id="ARBA00022692"/>
    </source>
</evidence>
<feature type="transmembrane region" description="Helical" evidence="8">
    <location>
        <begin position="75"/>
        <end position="94"/>
    </location>
</feature>
<comment type="similarity">
    <text evidence="8">Belongs to the insect chemoreceptor superfamily. Gustatory receptor (GR) family.</text>
</comment>
<evidence type="ECO:0000313" key="10">
    <source>
        <dbReference type="RefSeq" id="XP_016939896.3"/>
    </source>
</evidence>
<gene>
    <name evidence="10" type="primary">Gr98a</name>
</gene>
<dbReference type="GO" id="GO:0007165">
    <property type="term" value="P:signal transduction"/>
    <property type="evidence" value="ECO:0007669"/>
    <property type="project" value="UniProtKB-KW"/>
</dbReference>
<evidence type="ECO:0000256" key="1">
    <source>
        <dbReference type="ARBA" id="ARBA00004651"/>
    </source>
</evidence>
<keyword evidence="4 8" id="KW-1133">Transmembrane helix</keyword>
<feature type="transmembrane region" description="Helical" evidence="8">
    <location>
        <begin position="131"/>
        <end position="151"/>
    </location>
</feature>
<comment type="caution">
    <text evidence="8">Lacks conserved residue(s) required for the propagation of feature annotation.</text>
</comment>
<dbReference type="GeneID" id="108017387"/>
<evidence type="ECO:0000256" key="2">
    <source>
        <dbReference type="ARBA" id="ARBA00022475"/>
    </source>
</evidence>
<name>A0AB39ZRE4_DROSZ</name>
<dbReference type="Proteomes" id="UP001652628">
    <property type="component" value="Chromosome 3"/>
</dbReference>
<evidence type="ECO:0000256" key="5">
    <source>
        <dbReference type="ARBA" id="ARBA00023136"/>
    </source>
</evidence>
<dbReference type="GO" id="GO:0030424">
    <property type="term" value="C:axon"/>
    <property type="evidence" value="ECO:0007669"/>
    <property type="project" value="TreeGrafter"/>
</dbReference>
<evidence type="ECO:0000256" key="4">
    <source>
        <dbReference type="ARBA" id="ARBA00022989"/>
    </source>
</evidence>
<dbReference type="PANTHER" id="PTHR21143">
    <property type="entry name" value="INVERTEBRATE GUSTATORY RECEPTOR"/>
    <property type="match status" value="1"/>
</dbReference>
<keyword evidence="6 8" id="KW-0675">Receptor</keyword>
<dbReference type="Pfam" id="PF08395">
    <property type="entry name" value="7tm_7"/>
    <property type="match status" value="1"/>
</dbReference>
<feature type="transmembrane region" description="Helical" evidence="8">
    <location>
        <begin position="21"/>
        <end position="48"/>
    </location>
</feature>
<dbReference type="RefSeq" id="XP_016939896.3">
    <property type="nucleotide sequence ID" value="XM_017084407.4"/>
</dbReference>
<dbReference type="PANTHER" id="PTHR21143:SF133">
    <property type="entry name" value="GUSTATORY AND PHEROMONE RECEPTOR 32A-RELATED"/>
    <property type="match status" value="1"/>
</dbReference>
<dbReference type="GO" id="GO:0050909">
    <property type="term" value="P:sensory perception of taste"/>
    <property type="evidence" value="ECO:0007669"/>
    <property type="project" value="InterPro"/>
</dbReference>
<organism evidence="9 10">
    <name type="scientific">Drosophila suzukii</name>
    <name type="common">Spotted-wing drosophila fruit fly</name>
    <dbReference type="NCBI Taxonomy" id="28584"/>
    <lineage>
        <taxon>Eukaryota</taxon>
        <taxon>Metazoa</taxon>
        <taxon>Ecdysozoa</taxon>
        <taxon>Arthropoda</taxon>
        <taxon>Hexapoda</taxon>
        <taxon>Insecta</taxon>
        <taxon>Pterygota</taxon>
        <taxon>Neoptera</taxon>
        <taxon>Endopterygota</taxon>
        <taxon>Diptera</taxon>
        <taxon>Brachycera</taxon>
        <taxon>Muscomorpha</taxon>
        <taxon>Ephydroidea</taxon>
        <taxon>Drosophilidae</taxon>
        <taxon>Drosophila</taxon>
        <taxon>Sophophora</taxon>
    </lineage>
</organism>
<evidence type="ECO:0000313" key="9">
    <source>
        <dbReference type="Proteomes" id="UP001652628"/>
    </source>
</evidence>
<dbReference type="GO" id="GO:0030425">
    <property type="term" value="C:dendrite"/>
    <property type="evidence" value="ECO:0007669"/>
    <property type="project" value="TreeGrafter"/>
</dbReference>
<evidence type="ECO:0000256" key="7">
    <source>
        <dbReference type="ARBA" id="ARBA00023224"/>
    </source>
</evidence>
<reference evidence="10" key="1">
    <citation type="submission" date="2025-08" db="UniProtKB">
        <authorList>
            <consortium name="RefSeq"/>
        </authorList>
    </citation>
    <scope>IDENTIFICATION</scope>
</reference>
<keyword evidence="3 8" id="KW-0812">Transmembrane</keyword>
<proteinExistence type="inferred from homology"/>
<dbReference type="GO" id="GO:0008049">
    <property type="term" value="P:male courtship behavior"/>
    <property type="evidence" value="ECO:0007669"/>
    <property type="project" value="TreeGrafter"/>
</dbReference>
<dbReference type="GO" id="GO:0007635">
    <property type="term" value="P:chemosensory behavior"/>
    <property type="evidence" value="ECO:0007669"/>
    <property type="project" value="TreeGrafter"/>
</dbReference>
<feature type="transmembrane region" description="Helical" evidence="8">
    <location>
        <begin position="163"/>
        <end position="183"/>
    </location>
</feature>
<comment type="subcellular location">
    <subcellularLocation>
        <location evidence="1 8">Cell membrane</location>
        <topology evidence="1 8">Multi-pass membrane protein</topology>
    </subcellularLocation>
</comment>
<keyword evidence="7 8" id="KW-0807">Transducer</keyword>
<dbReference type="GO" id="GO:0005886">
    <property type="term" value="C:plasma membrane"/>
    <property type="evidence" value="ECO:0007669"/>
    <property type="project" value="UniProtKB-SubCell"/>
</dbReference>